<protein>
    <submittedName>
        <fullName evidence="1">Uncharacterized protein</fullName>
    </submittedName>
</protein>
<accession>A0AAD1U871</accession>
<sequence length="434" mass="51349">MNSKNCIFIMEKDDYVEDFRPMDVRKLNCMPSTEIKEKLDMMISMYNDKYFITNLDMFPCEKTQFTRKHWRTLKNFIMQKDHANFSEKCSMLNEALYEIIDLENGKKILRRKGNKPNLVVKNKKNNKRILKRLFNKAVLQSPFIRSDSSRVKFSMNLNVLKPSKGKNSFNKSGRNSSHNMFLRQSTQISSPFTLKPIDSPIEMNSSKKSQFQLQEYKMISKNSSVDDDTFGEYFRNDKNRDHKESLDFNGTKNCKISQILGFDIEKMDLDHFTDIQLNMKRRMLRKNRKELLYSCFLMKRNTNLDLFKRNNRRFHQELQMKLPKKFNISRKEIIDKVKQTRIKVFPLLNFKQKQVNLPKIGQSLESTPGIAPSRSLHTSMERGKVMKSRNNIKIEKSTEAESCGRRSMLSSIADIAKRYSVENPKYRKIHNRSL</sequence>
<gene>
    <name evidence="1" type="ORF">ECRASSUSDP1_LOCUS5246</name>
</gene>
<dbReference type="AlphaFoldDB" id="A0AAD1U871"/>
<proteinExistence type="predicted"/>
<evidence type="ECO:0000313" key="1">
    <source>
        <dbReference type="EMBL" id="CAI2363906.1"/>
    </source>
</evidence>
<reference evidence="1" key="1">
    <citation type="submission" date="2023-07" db="EMBL/GenBank/DDBJ databases">
        <authorList>
            <consortium name="AG Swart"/>
            <person name="Singh M."/>
            <person name="Singh A."/>
            <person name="Seah K."/>
            <person name="Emmerich C."/>
        </authorList>
    </citation>
    <scope>NUCLEOTIDE SEQUENCE</scope>
    <source>
        <strain evidence="1">DP1</strain>
    </source>
</reference>
<dbReference type="EMBL" id="CAMPGE010005059">
    <property type="protein sequence ID" value="CAI2363906.1"/>
    <property type="molecule type" value="Genomic_DNA"/>
</dbReference>
<organism evidence="1 2">
    <name type="scientific">Euplotes crassus</name>
    <dbReference type="NCBI Taxonomy" id="5936"/>
    <lineage>
        <taxon>Eukaryota</taxon>
        <taxon>Sar</taxon>
        <taxon>Alveolata</taxon>
        <taxon>Ciliophora</taxon>
        <taxon>Intramacronucleata</taxon>
        <taxon>Spirotrichea</taxon>
        <taxon>Hypotrichia</taxon>
        <taxon>Euplotida</taxon>
        <taxon>Euplotidae</taxon>
        <taxon>Moneuplotes</taxon>
    </lineage>
</organism>
<evidence type="ECO:0000313" key="2">
    <source>
        <dbReference type="Proteomes" id="UP001295684"/>
    </source>
</evidence>
<keyword evidence="2" id="KW-1185">Reference proteome</keyword>
<name>A0AAD1U871_EUPCR</name>
<dbReference type="Proteomes" id="UP001295684">
    <property type="component" value="Unassembled WGS sequence"/>
</dbReference>
<comment type="caution">
    <text evidence="1">The sequence shown here is derived from an EMBL/GenBank/DDBJ whole genome shotgun (WGS) entry which is preliminary data.</text>
</comment>